<accession>A0A9J6AU82</accession>
<evidence type="ECO:0000313" key="2">
    <source>
        <dbReference type="EMBL" id="KAG5627897.1"/>
    </source>
</evidence>
<reference evidence="2 3" key="1">
    <citation type="submission" date="2020-09" db="EMBL/GenBank/DDBJ databases">
        <title>De no assembly of potato wild relative species, Solanum commersonii.</title>
        <authorList>
            <person name="Cho K."/>
        </authorList>
    </citation>
    <scope>NUCLEOTIDE SEQUENCE [LARGE SCALE GENOMIC DNA]</scope>
    <source>
        <strain evidence="2">LZ3.2</strain>
        <tissue evidence="2">Leaf</tissue>
    </source>
</reference>
<proteinExistence type="predicted"/>
<gene>
    <name evidence="2" type="ORF">H5410_013115</name>
</gene>
<dbReference type="EMBL" id="JACXVP010000002">
    <property type="protein sequence ID" value="KAG5627897.1"/>
    <property type="molecule type" value="Genomic_DNA"/>
</dbReference>
<name>A0A9J6AU82_SOLCO</name>
<feature type="transmembrane region" description="Helical" evidence="1">
    <location>
        <begin position="47"/>
        <end position="66"/>
    </location>
</feature>
<keyword evidence="1" id="KW-1133">Transmembrane helix</keyword>
<dbReference type="AlphaFoldDB" id="A0A9J6AU82"/>
<comment type="caution">
    <text evidence="2">The sequence shown here is derived from an EMBL/GenBank/DDBJ whole genome shotgun (WGS) entry which is preliminary data.</text>
</comment>
<keyword evidence="3" id="KW-1185">Reference proteome</keyword>
<organism evidence="2 3">
    <name type="scientific">Solanum commersonii</name>
    <name type="common">Commerson's wild potato</name>
    <name type="synonym">Commerson's nightshade</name>
    <dbReference type="NCBI Taxonomy" id="4109"/>
    <lineage>
        <taxon>Eukaryota</taxon>
        <taxon>Viridiplantae</taxon>
        <taxon>Streptophyta</taxon>
        <taxon>Embryophyta</taxon>
        <taxon>Tracheophyta</taxon>
        <taxon>Spermatophyta</taxon>
        <taxon>Magnoliopsida</taxon>
        <taxon>eudicotyledons</taxon>
        <taxon>Gunneridae</taxon>
        <taxon>Pentapetalae</taxon>
        <taxon>asterids</taxon>
        <taxon>lamiids</taxon>
        <taxon>Solanales</taxon>
        <taxon>Solanaceae</taxon>
        <taxon>Solanoideae</taxon>
        <taxon>Solaneae</taxon>
        <taxon>Solanum</taxon>
    </lineage>
</organism>
<keyword evidence="1" id="KW-0812">Transmembrane</keyword>
<evidence type="ECO:0000256" key="1">
    <source>
        <dbReference type="SAM" id="Phobius"/>
    </source>
</evidence>
<keyword evidence="1" id="KW-0472">Membrane</keyword>
<dbReference type="Proteomes" id="UP000824120">
    <property type="component" value="Chromosome 2"/>
</dbReference>
<protein>
    <submittedName>
        <fullName evidence="2">Uncharacterized protein</fullName>
    </submittedName>
</protein>
<evidence type="ECO:0000313" key="3">
    <source>
        <dbReference type="Proteomes" id="UP000824120"/>
    </source>
</evidence>
<sequence>MEVEVTTKKGGQRIIIYLLSNKYHHCGRGRICFTSITATMMDANPPYLIPLSFAFISITCHFSTYIQIRVPLGPHKDYSLQKSSPLLRVPFHVLSQYQFTQLAPISL</sequence>